<dbReference type="AlphaFoldDB" id="A0A0A6DD12"/>
<evidence type="ECO:0000313" key="2">
    <source>
        <dbReference type="Proteomes" id="UP000030564"/>
    </source>
</evidence>
<reference evidence="1 2" key="1">
    <citation type="submission" date="2014-10" db="EMBL/GenBank/DDBJ databases">
        <title>Draft genome sequence of Pseudomonas chlororaphis EA105.</title>
        <authorList>
            <person name="McCully L.M."/>
            <person name="Bitzer A.S."/>
            <person name="Spence C."/>
            <person name="Bais H."/>
            <person name="Silby M.W."/>
        </authorList>
    </citation>
    <scope>NUCLEOTIDE SEQUENCE [LARGE SCALE GENOMIC DNA]</scope>
    <source>
        <strain evidence="1 2">EA105</strain>
    </source>
</reference>
<dbReference type="Proteomes" id="UP000030564">
    <property type="component" value="Unassembled WGS sequence"/>
</dbReference>
<sequence length="401" mass="44712">MAAAKPDYATICSSSSGVMVQKAFNNLGPINKFEDLLCPGGGANPASELAAEQIFHMIEGWRYASAATNAFLNHSKHTALHFAYYAELRAALSLLSWSGIRVRQSAHYYLDVYGNKKAFGPERTHSAVWGLWQNWVKRADATKLFKDQIRLTSSVSLSHVLTSLQYVDPSKTLQNWGMDLAQIQADHTARNTSSYEAFWINSPLSKMSQDDLDLVLMLWKLLLPQDSGLLFDSSLISYFVSQALPAMMQTMKKSTAGCLDEIVKSIVTNTGADAELVLRRLDTTQYTTKPFDLASSVDTKTENVLCRAFFLLRLSMLATKSNLSMTQNTASADWLSNWFEHAGLWSKSSGIDAYDTSEDYEIALDHFKASPIVLSELWGEQNLMNTVRLARPEACLVWNVI</sequence>
<proteinExistence type="predicted"/>
<dbReference type="OrthoDB" id="1489890at2"/>
<organism evidence="1 2">
    <name type="scientific">Pseudomonas chlororaphis</name>
    <dbReference type="NCBI Taxonomy" id="587753"/>
    <lineage>
        <taxon>Bacteria</taxon>
        <taxon>Pseudomonadati</taxon>
        <taxon>Pseudomonadota</taxon>
        <taxon>Gammaproteobacteria</taxon>
        <taxon>Pseudomonadales</taxon>
        <taxon>Pseudomonadaceae</taxon>
        <taxon>Pseudomonas</taxon>
    </lineage>
</organism>
<name>A0A0A6DD12_9PSED</name>
<accession>A0A0A6DD12</accession>
<comment type="caution">
    <text evidence="1">The sequence shown here is derived from an EMBL/GenBank/DDBJ whole genome shotgun (WGS) entry which is preliminary data.</text>
</comment>
<dbReference type="PATRIC" id="fig|587753.9.peg.5688"/>
<protein>
    <submittedName>
        <fullName evidence="1">Uncharacterized protein</fullName>
    </submittedName>
</protein>
<gene>
    <name evidence="1" type="ORF">NZ35_12090</name>
</gene>
<evidence type="ECO:0000313" key="1">
    <source>
        <dbReference type="EMBL" id="KHA73055.1"/>
    </source>
</evidence>
<dbReference type="EMBL" id="JSFK01000007">
    <property type="protein sequence ID" value="KHA73055.1"/>
    <property type="molecule type" value="Genomic_DNA"/>
</dbReference>